<evidence type="ECO:0000313" key="2">
    <source>
        <dbReference type="Proteomes" id="UP000800200"/>
    </source>
</evidence>
<sequence length="160" mass="18253">MTWRVYHPFVKLYPQRFVAASEHQSSYDSSRDEDVCIDDRNGIRKFGRVATTLEKCQTACAQSAVAFAYAYGCALYAYGKTVQESLSNVSTNTFIHQRKFVSAGDQWALMDFSSFDFEISIRESKDRCRIWPFYDTYGNNVANIGIIGGYKAGKCFVRHD</sequence>
<dbReference type="Proteomes" id="UP000800200">
    <property type="component" value="Unassembled WGS sequence"/>
</dbReference>
<accession>A0A6A6EZI6</accession>
<dbReference type="OrthoDB" id="2018906at2759"/>
<organism evidence="1 2">
    <name type="scientific">Zopfia rhizophila CBS 207.26</name>
    <dbReference type="NCBI Taxonomy" id="1314779"/>
    <lineage>
        <taxon>Eukaryota</taxon>
        <taxon>Fungi</taxon>
        <taxon>Dikarya</taxon>
        <taxon>Ascomycota</taxon>
        <taxon>Pezizomycotina</taxon>
        <taxon>Dothideomycetes</taxon>
        <taxon>Dothideomycetes incertae sedis</taxon>
        <taxon>Zopfiaceae</taxon>
        <taxon>Zopfia</taxon>
    </lineage>
</organism>
<gene>
    <name evidence="1" type="ORF">K469DRAFT_743930</name>
</gene>
<dbReference type="SUPFAM" id="SSF160935">
    <property type="entry name" value="VPA0735-like"/>
    <property type="match status" value="1"/>
</dbReference>
<evidence type="ECO:0000313" key="1">
    <source>
        <dbReference type="EMBL" id="KAF2195326.1"/>
    </source>
</evidence>
<reference evidence="1" key="1">
    <citation type="journal article" date="2020" name="Stud. Mycol.">
        <title>101 Dothideomycetes genomes: a test case for predicting lifestyles and emergence of pathogens.</title>
        <authorList>
            <person name="Haridas S."/>
            <person name="Albert R."/>
            <person name="Binder M."/>
            <person name="Bloem J."/>
            <person name="Labutti K."/>
            <person name="Salamov A."/>
            <person name="Andreopoulos B."/>
            <person name="Baker S."/>
            <person name="Barry K."/>
            <person name="Bills G."/>
            <person name="Bluhm B."/>
            <person name="Cannon C."/>
            <person name="Castanera R."/>
            <person name="Culley D."/>
            <person name="Daum C."/>
            <person name="Ezra D."/>
            <person name="Gonzalez J."/>
            <person name="Henrissat B."/>
            <person name="Kuo A."/>
            <person name="Liang C."/>
            <person name="Lipzen A."/>
            <person name="Lutzoni F."/>
            <person name="Magnuson J."/>
            <person name="Mondo S."/>
            <person name="Nolan M."/>
            <person name="Ohm R."/>
            <person name="Pangilinan J."/>
            <person name="Park H.-J."/>
            <person name="Ramirez L."/>
            <person name="Alfaro M."/>
            <person name="Sun H."/>
            <person name="Tritt A."/>
            <person name="Yoshinaga Y."/>
            <person name="Zwiers L.-H."/>
            <person name="Turgeon B."/>
            <person name="Goodwin S."/>
            <person name="Spatafora J."/>
            <person name="Crous P."/>
            <person name="Grigoriev I."/>
        </authorList>
    </citation>
    <scope>NUCLEOTIDE SEQUENCE</scope>
    <source>
        <strain evidence="1">CBS 207.26</strain>
    </source>
</reference>
<proteinExistence type="predicted"/>
<name>A0A6A6EZI6_9PEZI</name>
<dbReference type="AlphaFoldDB" id="A0A6A6EZI6"/>
<keyword evidence="2" id="KW-1185">Reference proteome</keyword>
<dbReference type="EMBL" id="ML994610">
    <property type="protein sequence ID" value="KAF2195326.1"/>
    <property type="molecule type" value="Genomic_DNA"/>
</dbReference>
<protein>
    <submittedName>
        <fullName evidence="1">Uncharacterized protein</fullName>
    </submittedName>
</protein>